<evidence type="ECO:0000313" key="2">
    <source>
        <dbReference type="Proteomes" id="UP000425960"/>
    </source>
</evidence>
<sequence length="91" mass="10316">MKLAKWCGILFYSTQTGQPMNDHTIKTCPKCGQQLRIPEKIGGMLMACPSCGKKLYTEFKLDHAGGGGRRNVFVTLFEMPDTILSRIRRFF</sequence>
<name>A0A5K7ZTA5_9BACT</name>
<reference evidence="1 2" key="1">
    <citation type="submission" date="2019-11" db="EMBL/GenBank/DDBJ databases">
        <title>Comparative genomics of hydrocarbon-degrading Desulfosarcina strains.</title>
        <authorList>
            <person name="Watanabe M."/>
            <person name="Kojima H."/>
            <person name="Fukui M."/>
        </authorList>
    </citation>
    <scope>NUCLEOTIDE SEQUENCE [LARGE SCALE GENOMIC DNA]</scope>
    <source>
        <strain evidence="1 2">28bB2T</strain>
    </source>
</reference>
<gene>
    <name evidence="1" type="ORF">DSCO28_40010</name>
</gene>
<evidence type="ECO:0000313" key="1">
    <source>
        <dbReference type="EMBL" id="BBO83435.1"/>
    </source>
</evidence>
<dbReference type="EMBL" id="AP021876">
    <property type="protein sequence ID" value="BBO83435.1"/>
    <property type="molecule type" value="Genomic_DNA"/>
</dbReference>
<accession>A0A5K7ZTA5</accession>
<organism evidence="1 2">
    <name type="scientific">Desulfosarcina ovata subsp. sediminis</name>
    <dbReference type="NCBI Taxonomy" id="885957"/>
    <lineage>
        <taxon>Bacteria</taxon>
        <taxon>Pseudomonadati</taxon>
        <taxon>Thermodesulfobacteriota</taxon>
        <taxon>Desulfobacteria</taxon>
        <taxon>Desulfobacterales</taxon>
        <taxon>Desulfosarcinaceae</taxon>
        <taxon>Desulfosarcina</taxon>
    </lineage>
</organism>
<protein>
    <submittedName>
        <fullName evidence="1">Uncharacterized protein</fullName>
    </submittedName>
</protein>
<dbReference type="Gene3D" id="2.20.28.160">
    <property type="match status" value="1"/>
</dbReference>
<proteinExistence type="predicted"/>
<dbReference type="AlphaFoldDB" id="A0A5K7ZTA5"/>
<dbReference type="Proteomes" id="UP000425960">
    <property type="component" value="Chromosome"/>
</dbReference>
<dbReference type="KEGG" id="dov:DSCO28_40010"/>